<protein>
    <submittedName>
        <fullName evidence="1">Uncharacterized protein</fullName>
    </submittedName>
</protein>
<proteinExistence type="predicted"/>
<organism evidence="1 2">
    <name type="scientific">Fukomys damarensis</name>
    <name type="common">Damaraland mole rat</name>
    <name type="synonym">Cryptomys damarensis</name>
    <dbReference type="NCBI Taxonomy" id="885580"/>
    <lineage>
        <taxon>Eukaryota</taxon>
        <taxon>Metazoa</taxon>
        <taxon>Chordata</taxon>
        <taxon>Craniata</taxon>
        <taxon>Vertebrata</taxon>
        <taxon>Euteleostomi</taxon>
        <taxon>Mammalia</taxon>
        <taxon>Eutheria</taxon>
        <taxon>Euarchontoglires</taxon>
        <taxon>Glires</taxon>
        <taxon>Rodentia</taxon>
        <taxon>Hystricomorpha</taxon>
        <taxon>Bathyergidae</taxon>
        <taxon>Fukomys</taxon>
    </lineage>
</organism>
<dbReference type="AlphaFoldDB" id="A0A091DYI5"/>
<sequence length="169" mass="18004">MAINTEKQMPVSVTAVPSRACRYREAVTDRLLDEIPSETPLCGRAVREAGRRGQRAGAARADWGGRGGACEVADSDQVALDLLCETGERADAAGAAVRDWDWGTLRTPTLGQGLSAALVLTRSAKVKSRSVSEPPSSLCCGEEAVKEVQYTPRYVFHGTVLQIVSSEGL</sequence>
<evidence type="ECO:0000313" key="1">
    <source>
        <dbReference type="EMBL" id="KFO36137.1"/>
    </source>
</evidence>
<dbReference type="Proteomes" id="UP000028990">
    <property type="component" value="Unassembled WGS sequence"/>
</dbReference>
<name>A0A091DYI5_FUKDA</name>
<dbReference type="EMBL" id="KN121538">
    <property type="protein sequence ID" value="KFO36137.1"/>
    <property type="molecule type" value="Genomic_DNA"/>
</dbReference>
<accession>A0A091DYI5</accession>
<evidence type="ECO:0000313" key="2">
    <source>
        <dbReference type="Proteomes" id="UP000028990"/>
    </source>
</evidence>
<gene>
    <name evidence="1" type="ORF">H920_02511</name>
</gene>
<keyword evidence="2" id="KW-1185">Reference proteome</keyword>
<reference evidence="1 2" key="1">
    <citation type="submission" date="2013-11" db="EMBL/GenBank/DDBJ databases">
        <title>The Damaraland mole rat (Fukomys damarensis) genome and evolution of African mole rats.</title>
        <authorList>
            <person name="Gladyshev V.N."/>
            <person name="Fang X."/>
        </authorList>
    </citation>
    <scope>NUCLEOTIDE SEQUENCE [LARGE SCALE GENOMIC DNA]</scope>
    <source>
        <tissue evidence="1">Liver</tissue>
    </source>
</reference>